<dbReference type="InterPro" id="IPR058639">
    <property type="entry name" value="BSH_YknX-like"/>
</dbReference>
<dbReference type="Gene3D" id="6.20.50.140">
    <property type="match status" value="1"/>
</dbReference>
<dbReference type="EMBL" id="JBJHZX010000005">
    <property type="protein sequence ID" value="MFL0194931.1"/>
    <property type="molecule type" value="Genomic_DNA"/>
</dbReference>
<accession>A0ABW8SI81</accession>
<feature type="domain" description="YknX-like beta-barrel" evidence="5">
    <location>
        <begin position="143"/>
        <end position="215"/>
    </location>
</feature>
<protein>
    <submittedName>
        <fullName evidence="6">Efflux RND transporter periplasmic adaptor subunit</fullName>
    </submittedName>
</protein>
<dbReference type="PANTHER" id="PTHR32347:SF14">
    <property type="entry name" value="EFFLUX SYSTEM COMPONENT YKNX-RELATED"/>
    <property type="match status" value="1"/>
</dbReference>
<dbReference type="Proteomes" id="UP001623660">
    <property type="component" value="Unassembled WGS sequence"/>
</dbReference>
<reference evidence="6 7" key="1">
    <citation type="submission" date="2024-11" db="EMBL/GenBank/DDBJ databases">
        <authorList>
            <person name="Heng Y.C."/>
            <person name="Lim A.C.H."/>
            <person name="Lee J.K.Y."/>
            <person name="Kittelmann S."/>
        </authorList>
    </citation>
    <scope>NUCLEOTIDE SEQUENCE [LARGE SCALE GENOMIC DNA]</scope>
    <source>
        <strain evidence="6 7">WILCCON 0269</strain>
    </source>
</reference>
<evidence type="ECO:0000256" key="2">
    <source>
        <dbReference type="ARBA" id="ARBA00023054"/>
    </source>
</evidence>
<proteinExistence type="predicted"/>
<sequence>MKKKIITIIISAAVIGSIIGLSVMTKNKNQYIPVKIAAATKGDIQEYLSTTALIESQDVKQYYASQAKIDKVNVKVGDAVKEGDVLVTYDSQDLNTSPKQTISNIVADRAGVVTSVNAVEGSIGNQQQAALVTENLENLKAVLSVSKYDANKIKLNQNAIISSNGNEYHGIVSYIAPIAQSSQNLNSGDATLEVDVTITDKSPQLKIGFDTDINILLNEVKNVLKVPVESIKTDKTGKSVVYIVKNNKAVESAVKVGIQSDTEAQITDGVELGEKVILNPTDEIQNGTLVK</sequence>
<evidence type="ECO:0000313" key="7">
    <source>
        <dbReference type="Proteomes" id="UP001623660"/>
    </source>
</evidence>
<feature type="domain" description="YknX-like C-terminal permuted SH3-like" evidence="4">
    <location>
        <begin position="223"/>
        <end position="291"/>
    </location>
</feature>
<dbReference type="RefSeq" id="WP_406791049.1">
    <property type="nucleotide sequence ID" value="NZ_JBJHZX010000005.1"/>
</dbReference>
<evidence type="ECO:0000259" key="5">
    <source>
        <dbReference type="Pfam" id="PF25990"/>
    </source>
</evidence>
<dbReference type="Pfam" id="PF25990">
    <property type="entry name" value="Beta-barrel_YknX"/>
    <property type="match status" value="1"/>
</dbReference>
<name>A0ABW8SI81_9CLOT</name>
<dbReference type="Pfam" id="PF25984">
    <property type="entry name" value="BSH_YknX"/>
    <property type="match status" value="1"/>
</dbReference>
<comment type="caution">
    <text evidence="6">The sequence shown here is derived from an EMBL/GenBank/DDBJ whole genome shotgun (WGS) entry which is preliminary data.</text>
</comment>
<dbReference type="InterPro" id="IPR058637">
    <property type="entry name" value="YknX-like_C"/>
</dbReference>
<dbReference type="Gene3D" id="2.40.50.100">
    <property type="match status" value="1"/>
</dbReference>
<evidence type="ECO:0000259" key="3">
    <source>
        <dbReference type="Pfam" id="PF25984"/>
    </source>
</evidence>
<gene>
    <name evidence="6" type="ORF">ACJDU8_04980</name>
</gene>
<keyword evidence="7" id="KW-1185">Reference proteome</keyword>
<organism evidence="6 7">
    <name type="scientific">Candidatus Clostridium eludens</name>
    <dbReference type="NCBI Taxonomy" id="3381663"/>
    <lineage>
        <taxon>Bacteria</taxon>
        <taxon>Bacillati</taxon>
        <taxon>Bacillota</taxon>
        <taxon>Clostridia</taxon>
        <taxon>Eubacteriales</taxon>
        <taxon>Clostridiaceae</taxon>
        <taxon>Clostridium</taxon>
    </lineage>
</organism>
<dbReference type="SUPFAM" id="SSF51230">
    <property type="entry name" value="Single hybrid motif"/>
    <property type="match status" value="1"/>
</dbReference>
<dbReference type="PANTHER" id="PTHR32347">
    <property type="entry name" value="EFFLUX SYSTEM COMPONENT YKNX-RELATED"/>
    <property type="match status" value="1"/>
</dbReference>
<dbReference type="InterPro" id="IPR011053">
    <property type="entry name" value="Single_hybrid_motif"/>
</dbReference>
<evidence type="ECO:0000256" key="1">
    <source>
        <dbReference type="ARBA" id="ARBA00004196"/>
    </source>
</evidence>
<evidence type="ECO:0000259" key="4">
    <source>
        <dbReference type="Pfam" id="PF25989"/>
    </source>
</evidence>
<evidence type="ECO:0000313" key="6">
    <source>
        <dbReference type="EMBL" id="MFL0194931.1"/>
    </source>
</evidence>
<keyword evidence="2" id="KW-0175">Coiled coil</keyword>
<comment type="subcellular location">
    <subcellularLocation>
        <location evidence="1">Cell envelope</location>
    </subcellularLocation>
</comment>
<dbReference type="InterPro" id="IPR058636">
    <property type="entry name" value="Beta-barrel_YknX"/>
</dbReference>
<dbReference type="InterPro" id="IPR050465">
    <property type="entry name" value="UPF0194_transport"/>
</dbReference>
<dbReference type="Pfam" id="PF25989">
    <property type="entry name" value="YknX_C"/>
    <property type="match status" value="1"/>
</dbReference>
<feature type="domain" description="YknX-like barrel-sandwich hybrid" evidence="3">
    <location>
        <begin position="63"/>
        <end position="132"/>
    </location>
</feature>
<dbReference type="Gene3D" id="2.40.30.170">
    <property type="match status" value="1"/>
</dbReference>